<keyword evidence="7" id="KW-1185">Reference proteome</keyword>
<evidence type="ECO:0000313" key="7">
    <source>
        <dbReference type="Proteomes" id="UP000214355"/>
    </source>
</evidence>
<name>A0A1H2LDQ3_9ACTO</name>
<gene>
    <name evidence="6" type="ORF">SAMN04489737_0752</name>
</gene>
<dbReference type="GO" id="GO:0003700">
    <property type="term" value="F:DNA-binding transcription factor activity"/>
    <property type="evidence" value="ECO:0007669"/>
    <property type="project" value="TreeGrafter"/>
</dbReference>
<keyword evidence="3" id="KW-0804">Transcription</keyword>
<dbReference type="GeneID" id="65344493"/>
<keyword evidence="2 6" id="KW-0238">DNA-binding</keyword>
<feature type="domain" description="HTH cro/C1-type" evidence="5">
    <location>
        <begin position="3"/>
        <end position="46"/>
    </location>
</feature>
<dbReference type="Gene3D" id="3.40.50.2300">
    <property type="match status" value="2"/>
</dbReference>
<evidence type="ECO:0000256" key="3">
    <source>
        <dbReference type="ARBA" id="ARBA00023163"/>
    </source>
</evidence>
<dbReference type="PANTHER" id="PTHR30146:SF109">
    <property type="entry name" value="HTH-TYPE TRANSCRIPTIONAL REGULATOR GALS"/>
    <property type="match status" value="1"/>
</dbReference>
<dbReference type="SUPFAM" id="SSF53822">
    <property type="entry name" value="Periplasmic binding protein-like I"/>
    <property type="match status" value="1"/>
</dbReference>
<dbReference type="PANTHER" id="PTHR30146">
    <property type="entry name" value="LACI-RELATED TRANSCRIPTIONAL REPRESSOR"/>
    <property type="match status" value="1"/>
</dbReference>
<feature type="domain" description="HTH lacI-type" evidence="4">
    <location>
        <begin position="2"/>
        <end position="56"/>
    </location>
</feature>
<organism evidence="6 7">
    <name type="scientific">Arcanobacterium phocae</name>
    <dbReference type="NCBI Taxonomy" id="131112"/>
    <lineage>
        <taxon>Bacteria</taxon>
        <taxon>Bacillati</taxon>
        <taxon>Actinomycetota</taxon>
        <taxon>Actinomycetes</taxon>
        <taxon>Actinomycetales</taxon>
        <taxon>Actinomycetaceae</taxon>
        <taxon>Arcanobacterium</taxon>
    </lineage>
</organism>
<dbReference type="Gene3D" id="1.10.260.40">
    <property type="entry name" value="lambda repressor-like DNA-binding domains"/>
    <property type="match status" value="1"/>
</dbReference>
<dbReference type="SUPFAM" id="SSF47413">
    <property type="entry name" value="lambda repressor-like DNA-binding domains"/>
    <property type="match status" value="1"/>
</dbReference>
<evidence type="ECO:0000256" key="1">
    <source>
        <dbReference type="ARBA" id="ARBA00023015"/>
    </source>
</evidence>
<dbReference type="GO" id="GO:0000976">
    <property type="term" value="F:transcription cis-regulatory region binding"/>
    <property type="evidence" value="ECO:0007669"/>
    <property type="project" value="TreeGrafter"/>
</dbReference>
<dbReference type="AlphaFoldDB" id="A0A1H2LDQ3"/>
<dbReference type="EMBL" id="LT629804">
    <property type="protein sequence ID" value="SDU79133.1"/>
    <property type="molecule type" value="Genomic_DNA"/>
</dbReference>
<evidence type="ECO:0000259" key="5">
    <source>
        <dbReference type="PROSITE" id="PS50943"/>
    </source>
</evidence>
<dbReference type="SMART" id="SM00354">
    <property type="entry name" value="HTH_LACI"/>
    <property type="match status" value="1"/>
</dbReference>
<dbReference type="InterPro" id="IPR001387">
    <property type="entry name" value="Cro/C1-type_HTH"/>
</dbReference>
<dbReference type="PROSITE" id="PS50943">
    <property type="entry name" value="HTH_CROC1"/>
    <property type="match status" value="1"/>
</dbReference>
<evidence type="ECO:0000259" key="4">
    <source>
        <dbReference type="PROSITE" id="PS50932"/>
    </source>
</evidence>
<dbReference type="PROSITE" id="PS50932">
    <property type="entry name" value="HTH_LACI_2"/>
    <property type="match status" value="1"/>
</dbReference>
<dbReference type="Proteomes" id="UP000214355">
    <property type="component" value="Chromosome I"/>
</dbReference>
<dbReference type="OrthoDB" id="252678at2"/>
<keyword evidence="1" id="KW-0805">Transcription regulation</keyword>
<evidence type="ECO:0000256" key="2">
    <source>
        <dbReference type="ARBA" id="ARBA00023125"/>
    </source>
</evidence>
<dbReference type="Pfam" id="PF00356">
    <property type="entry name" value="LacI"/>
    <property type="match status" value="1"/>
</dbReference>
<dbReference type="InterPro" id="IPR000843">
    <property type="entry name" value="HTH_LacI"/>
</dbReference>
<reference evidence="7" key="1">
    <citation type="submission" date="2016-10" db="EMBL/GenBank/DDBJ databases">
        <authorList>
            <person name="Varghese N."/>
            <person name="Submissions S."/>
        </authorList>
    </citation>
    <scope>NUCLEOTIDE SEQUENCE [LARGE SCALE GENOMIC DNA]</scope>
    <source>
        <strain evidence="7">DSM 10002</strain>
    </source>
</reference>
<protein>
    <submittedName>
        <fullName evidence="6">DNA-binding transcriptional regulator, LacI/PurR family</fullName>
    </submittedName>
</protein>
<dbReference type="RefSeq" id="WP_091280070.1">
    <property type="nucleotide sequence ID" value="NZ_LT629804.1"/>
</dbReference>
<accession>A0A1H2LDQ3</accession>
<dbReference type="CDD" id="cd01392">
    <property type="entry name" value="HTH_LacI"/>
    <property type="match status" value="1"/>
</dbReference>
<proteinExistence type="predicted"/>
<sequence length="330" mass="36500">MATRADVARLAGVSPSTVSYVLNGERPTTPETQMRVRKAIEELGYVPHRWAGNLAARSLRTIGLHFSVGDHGIDEVAGEYISGMKDRAADLGIVLTIPVLATSEPEDFRYFLRSRVVDALIMMEVVSNDWREPIVEEENIPAIFLGSPGTGHVPFIESDFVDIGHRAMKYSAERGFRRSLVVVRSEDRSDFVRASELMIQGVRQDQQSLSNDVTILRLPSSPMSAFDILDRLSQSSEHTVVMGDNYEALSTLMSISPRFGLTVGQDYSLVSFGGSYHIESERSLRTTECGTDRYEMGRMCVDCTVARFNGETDLSSVFFPARIVEGGTVA</sequence>
<dbReference type="STRING" id="131112.SAMN04489737_0752"/>
<dbReference type="InterPro" id="IPR028082">
    <property type="entry name" value="Peripla_BP_I"/>
</dbReference>
<dbReference type="InterPro" id="IPR010982">
    <property type="entry name" value="Lambda_DNA-bd_dom_sf"/>
</dbReference>
<evidence type="ECO:0000313" key="6">
    <source>
        <dbReference type="EMBL" id="SDU79133.1"/>
    </source>
</evidence>